<dbReference type="HAMAP" id="MF_01133">
    <property type="entry name" value="RuBisCO_L_type3"/>
    <property type="match status" value="1"/>
</dbReference>
<evidence type="ECO:0000256" key="6">
    <source>
        <dbReference type="HAMAP-Rule" id="MF_01133"/>
    </source>
</evidence>
<dbReference type="SUPFAM" id="SSF51649">
    <property type="entry name" value="RuBisCo, C-terminal domain"/>
    <property type="match status" value="1"/>
</dbReference>
<dbReference type="AlphaFoldDB" id="A0A2Z2N1C1"/>
<keyword evidence="2 6" id="KW-0460">Magnesium</keyword>
<feature type="binding site" evidence="6">
    <location>
        <position position="190"/>
    </location>
    <ligand>
        <name>Mg(2+)</name>
        <dbReference type="ChEBI" id="CHEBI:18420"/>
    </ligand>
</feature>
<dbReference type="Pfam" id="PF00016">
    <property type="entry name" value="RuBisCO_large"/>
    <property type="match status" value="1"/>
</dbReference>
<feature type="binding site" evidence="6">
    <location>
        <position position="164"/>
    </location>
    <ligand>
        <name>substrate</name>
    </ligand>
</feature>
<dbReference type="EMBL" id="CP015106">
    <property type="protein sequence ID" value="ASJ14747.1"/>
    <property type="molecule type" value="Genomic_DNA"/>
</dbReference>
<dbReference type="NCBIfam" id="TIGR03326">
    <property type="entry name" value="rubisco_III"/>
    <property type="match status" value="1"/>
</dbReference>
<dbReference type="NCBIfam" id="NF003252">
    <property type="entry name" value="PRK04208.1"/>
    <property type="match status" value="1"/>
</dbReference>
<name>A0A2Z2N1C1_9EURY</name>
<dbReference type="GO" id="GO:0016984">
    <property type="term" value="F:ribulose-bisphosphate carboxylase activity"/>
    <property type="evidence" value="ECO:0007669"/>
    <property type="project" value="UniProtKB-UniRule"/>
</dbReference>
<feature type="binding site" evidence="6">
    <location>
        <begin position="366"/>
        <end position="368"/>
    </location>
    <ligand>
        <name>substrate</name>
    </ligand>
</feature>
<dbReference type="PANTHER" id="PTHR42704:SF17">
    <property type="entry name" value="RIBULOSE BISPHOSPHATE CARBOXYLASE LARGE CHAIN"/>
    <property type="match status" value="1"/>
</dbReference>
<evidence type="ECO:0000256" key="4">
    <source>
        <dbReference type="ARBA" id="ARBA00023239"/>
    </source>
</evidence>
<comment type="subunit">
    <text evidence="6">Homodimer or homodecamer. In contrast to form I RuBisCO, the form III RuBisCO is composed solely of large subunits.</text>
</comment>
<accession>A0A2Z2N1C1</accession>
<dbReference type="Proteomes" id="UP000250085">
    <property type="component" value="Chromosome"/>
</dbReference>
<comment type="cofactor">
    <cofactor evidence="6">
        <name>Mg(2+)</name>
        <dbReference type="ChEBI" id="CHEBI:18420"/>
    </cofactor>
    <text evidence="6">Binds 1 Mg(2+) ion per subunit.</text>
</comment>
<feature type="site" description="Transition state stabilizer" evidence="6">
    <location>
        <position position="321"/>
    </location>
</feature>
<dbReference type="EC" id="4.1.1.39" evidence="6"/>
<dbReference type="CDD" id="cd08213">
    <property type="entry name" value="RuBisCO_large_III"/>
    <property type="match status" value="1"/>
</dbReference>
<evidence type="ECO:0000256" key="3">
    <source>
        <dbReference type="ARBA" id="ARBA00023002"/>
    </source>
</evidence>
<evidence type="ECO:0000313" key="9">
    <source>
        <dbReference type="EMBL" id="ASJ14747.1"/>
    </source>
</evidence>
<evidence type="ECO:0000256" key="5">
    <source>
        <dbReference type="ARBA" id="ARBA00023300"/>
    </source>
</evidence>
<protein>
    <recommendedName>
        <fullName evidence="6">Ribulose bisphosphate carboxylase</fullName>
        <shortName evidence="6">RuBisCO</shortName>
        <ecNumber evidence="6">4.1.1.39</ecNumber>
    </recommendedName>
</protein>
<keyword evidence="10" id="KW-1185">Reference proteome</keyword>
<feature type="binding site" evidence="6">
    <location>
        <begin position="388"/>
        <end position="391"/>
    </location>
    <ligand>
        <name>substrate</name>
    </ligand>
</feature>
<feature type="modified residue" description="N6-carboxylysine" evidence="6">
    <location>
        <position position="188"/>
    </location>
</feature>
<dbReference type="OrthoDB" id="52787at2157"/>
<dbReference type="InterPro" id="IPR033966">
    <property type="entry name" value="RuBisCO"/>
</dbReference>
<gene>
    <name evidence="6" type="primary">rbcL</name>
    <name evidence="9" type="ORF">A3L10_06225</name>
</gene>
<evidence type="ECO:0000256" key="2">
    <source>
        <dbReference type="ARBA" id="ARBA00022842"/>
    </source>
</evidence>
<dbReference type="InterPro" id="IPR000685">
    <property type="entry name" value="RuBisCO_lsu_C"/>
</dbReference>
<dbReference type="SUPFAM" id="SSF54966">
    <property type="entry name" value="RuBisCO, large subunit, small (N-terminal) domain"/>
    <property type="match status" value="1"/>
</dbReference>
<feature type="domain" description="Ribulose bisphosphate carboxylase large subunit ferrodoxin-like N-terminal" evidence="8">
    <location>
        <begin position="11"/>
        <end position="131"/>
    </location>
</feature>
<comment type="miscellaneous">
    <text evidence="6">Because the Archaea possessing a type III RuBisCO are all anaerobic, it is most likely that only the carboxylase activity of RuBisCO, and not the competitive oxygenase activity (by which RuBP reacts with O(2) to form one molecule of 3-phosphoglycerate and one molecule of 2-phosphoglycolate), is biologically relevant in these strains.</text>
</comment>
<feature type="domain" description="Ribulose bisphosphate carboxylase large subunit C-terminal" evidence="7">
    <location>
        <begin position="147"/>
        <end position="437"/>
    </location>
</feature>
<dbReference type="SFLD" id="SFLDS00014">
    <property type="entry name" value="RuBisCO"/>
    <property type="match status" value="2"/>
</dbReference>
<feature type="binding site" evidence="6">
    <location>
        <position position="281"/>
    </location>
    <ligand>
        <name>substrate</name>
    </ligand>
</feature>
<comment type="similarity">
    <text evidence="6">Belongs to the RuBisCO large chain family. Type III subfamily.</text>
</comment>
<sequence>MVEKFEIYDIYVDKDYEPNPKRDLVAVFRITPAEGFSIEDAAGAVAAESSTGTWTSLYQWYEKERWDDMSAKAYHFHDMGDGSWIVRIAYPIHLFEEWNMPGMLASVAGNVFGMKRVKGLRLEDIYLPEKFLREFEGPYFGKDGVKRIFDVKDRPIVGTVPKPKVGYSPEELEKLAYDLLSGGMDYIKDDENLTSPWYNRFETRAEVLMNVIDRVEDETGEAKSWFANITADVREMERRLEILADYGNPHAMVDVVVTGWGALEYIRDIAADYGIAVHGHRAMHATFTRDPYHGISMFVLAKLLRIIGIDQLHVGTAGAGKLEGSKWDVIQIARVFREEHYVPDETDVFHMEQKFYHIRPAMPVSSGGLHPGNIEPVIDALGKDIVLQIGGGTLGHPDGPKAGAMAVRQALDAIMQGIPLDEYAKSHRELARALEKWGHVTPV</sequence>
<dbReference type="GO" id="GO:0006196">
    <property type="term" value="P:AMP catabolic process"/>
    <property type="evidence" value="ECO:0007669"/>
    <property type="project" value="UniProtKB-UniRule"/>
</dbReference>
<dbReference type="GO" id="GO:0016491">
    <property type="term" value="F:oxidoreductase activity"/>
    <property type="evidence" value="ECO:0007669"/>
    <property type="project" value="UniProtKB-KW"/>
</dbReference>
<comment type="function">
    <text evidence="6">Catalyzes the addition of molecular CO(2) and H(2)O to ribulose 1,5-bisphosphate (RuBP), generating two molecules of 3-phosphoglycerate (3-PGA). Functions in an archaeal AMP degradation pathway, together with AMP phosphorylase and R15P isomerase.</text>
</comment>
<feature type="active site" description="Proton acceptor" evidence="6">
    <location>
        <position position="280"/>
    </location>
</feature>
<proteinExistence type="inferred from homology"/>
<dbReference type="PANTHER" id="PTHR42704">
    <property type="entry name" value="RIBULOSE BISPHOSPHATE CARBOXYLASE"/>
    <property type="match status" value="1"/>
</dbReference>
<dbReference type="Pfam" id="PF02788">
    <property type="entry name" value="RuBisCO_large_N"/>
    <property type="match status" value="1"/>
</dbReference>
<keyword evidence="1 6" id="KW-0479">Metal-binding</keyword>
<dbReference type="InterPro" id="IPR036422">
    <property type="entry name" value="RuBisCO_lsu_N_sf"/>
</dbReference>
<dbReference type="GO" id="GO:0015977">
    <property type="term" value="P:carbon fixation"/>
    <property type="evidence" value="ECO:0007669"/>
    <property type="project" value="UniProtKB-KW"/>
</dbReference>
<dbReference type="InterPro" id="IPR017443">
    <property type="entry name" value="RuBisCO_lsu_fd_N"/>
</dbReference>
<evidence type="ECO:0000313" key="10">
    <source>
        <dbReference type="Proteomes" id="UP000250085"/>
    </source>
</evidence>
<dbReference type="InterPro" id="IPR017712">
    <property type="entry name" value="RuBisCO_III"/>
</dbReference>
<keyword evidence="3 6" id="KW-0560">Oxidoreductase</keyword>
<evidence type="ECO:0000259" key="8">
    <source>
        <dbReference type="Pfam" id="PF02788"/>
    </source>
</evidence>
<keyword evidence="4 6" id="KW-0456">Lyase</keyword>
<dbReference type="RefSeq" id="WP_088866833.1">
    <property type="nucleotide sequence ID" value="NZ_CP015106.1"/>
</dbReference>
<dbReference type="KEGG" id="trl:A3L10_06225"/>
<comment type="catalytic activity">
    <reaction evidence="6">
        <text>D-ribulose 1,5-bisphosphate + O2 = 2-phosphoglycolate + (2R)-3-phosphoglycerate + 2 H(+)</text>
        <dbReference type="Rhea" id="RHEA:36631"/>
        <dbReference type="ChEBI" id="CHEBI:15378"/>
        <dbReference type="ChEBI" id="CHEBI:15379"/>
        <dbReference type="ChEBI" id="CHEBI:57870"/>
        <dbReference type="ChEBI" id="CHEBI:58033"/>
        <dbReference type="ChEBI" id="CHEBI:58272"/>
    </reaction>
</comment>
<keyword evidence="5 6" id="KW-0120">Carbon dioxide fixation</keyword>
<feature type="binding site" description="via carbamate group" evidence="6">
    <location>
        <position position="188"/>
    </location>
    <ligand>
        <name>Mg(2+)</name>
        <dbReference type="ChEBI" id="CHEBI:18420"/>
    </ligand>
</feature>
<dbReference type="Gene3D" id="3.30.70.150">
    <property type="entry name" value="RuBisCO large subunit, N-terminal domain"/>
    <property type="match status" value="1"/>
</dbReference>
<reference evidence="9 10" key="1">
    <citation type="submission" date="2016-04" db="EMBL/GenBank/DDBJ databases">
        <title>Complete genome sequence of Thermococcus radiotolerans type strain EJ2.</title>
        <authorList>
            <person name="Oger P.M."/>
        </authorList>
    </citation>
    <scope>NUCLEOTIDE SEQUENCE [LARGE SCALE GENOMIC DNA]</scope>
    <source>
        <strain evidence="9 10">EJ2</strain>
    </source>
</reference>
<feature type="binding site" evidence="6">
    <location>
        <position position="191"/>
    </location>
    <ligand>
        <name>Mg(2+)</name>
        <dbReference type="ChEBI" id="CHEBI:18420"/>
    </ligand>
</feature>
<dbReference type="SFLD" id="SFLDG00301">
    <property type="entry name" value="RuBisCO-like_proteins"/>
    <property type="match status" value="1"/>
</dbReference>
<dbReference type="GO" id="GO:0000287">
    <property type="term" value="F:magnesium ion binding"/>
    <property type="evidence" value="ECO:0007669"/>
    <property type="project" value="UniProtKB-UniRule"/>
</dbReference>
<feature type="binding site" evidence="6">
    <location>
        <position position="313"/>
    </location>
    <ligand>
        <name>substrate</name>
    </ligand>
</feature>
<evidence type="ECO:0000259" key="7">
    <source>
        <dbReference type="Pfam" id="PF00016"/>
    </source>
</evidence>
<organism evidence="9 10">
    <name type="scientific">Thermococcus radiotolerans</name>
    <dbReference type="NCBI Taxonomy" id="187880"/>
    <lineage>
        <taxon>Archaea</taxon>
        <taxon>Methanobacteriati</taxon>
        <taxon>Methanobacteriota</taxon>
        <taxon>Thermococci</taxon>
        <taxon>Thermococcales</taxon>
        <taxon>Thermococcaceae</taxon>
        <taxon>Thermococcus</taxon>
    </lineage>
</organism>
<dbReference type="InterPro" id="IPR036376">
    <property type="entry name" value="RuBisCO_lsu_C_sf"/>
</dbReference>
<dbReference type="GeneID" id="33328427"/>
<comment type="catalytic activity">
    <reaction evidence="6">
        <text>2 (2R)-3-phosphoglycerate + 2 H(+) = D-ribulose 1,5-bisphosphate + CO2 + H2O</text>
        <dbReference type="Rhea" id="RHEA:23124"/>
        <dbReference type="ChEBI" id="CHEBI:15377"/>
        <dbReference type="ChEBI" id="CHEBI:15378"/>
        <dbReference type="ChEBI" id="CHEBI:16526"/>
        <dbReference type="ChEBI" id="CHEBI:57870"/>
        <dbReference type="ChEBI" id="CHEBI:58272"/>
        <dbReference type="EC" id="4.1.1.39"/>
    </reaction>
</comment>
<dbReference type="Gene3D" id="3.20.20.110">
    <property type="entry name" value="Ribulose bisphosphate carboxylase, large subunit, C-terminal domain"/>
    <property type="match status" value="1"/>
</dbReference>
<dbReference type="SFLD" id="SFLDG01052">
    <property type="entry name" value="RuBisCO"/>
    <property type="match status" value="1"/>
</dbReference>
<feature type="active site" description="Proton acceptor" evidence="6">
    <location>
        <position position="162"/>
    </location>
</feature>
<evidence type="ECO:0000256" key="1">
    <source>
        <dbReference type="ARBA" id="ARBA00022723"/>
    </source>
</evidence>